<dbReference type="Proteomes" id="UP001552299">
    <property type="component" value="Unassembled WGS sequence"/>
</dbReference>
<comment type="caution">
    <text evidence="7">The sequence shown here is derived from an EMBL/GenBank/DDBJ whole genome shotgun (WGS) entry which is preliminary data.</text>
</comment>
<dbReference type="EMBL" id="JANQDX010000002">
    <property type="protein sequence ID" value="KAL0927018.1"/>
    <property type="molecule type" value="Genomic_DNA"/>
</dbReference>
<feature type="compositionally biased region" description="Polar residues" evidence="4">
    <location>
        <begin position="329"/>
        <end position="351"/>
    </location>
</feature>
<gene>
    <name evidence="7" type="ORF">M5K25_001169</name>
</gene>
<dbReference type="GO" id="GO:0031047">
    <property type="term" value="P:regulatory ncRNA-mediated gene silencing"/>
    <property type="evidence" value="ECO:0007669"/>
    <property type="project" value="UniProtKB-KW"/>
</dbReference>
<feature type="compositionally biased region" description="Polar residues" evidence="4">
    <location>
        <begin position="219"/>
        <end position="228"/>
    </location>
</feature>
<sequence>MQFLAHVLDRWPSPPLFLVAAGCCFVADCEKKDKLCDEFLEVNLRVIGKACELVPSLLLLLGKLASFSSFVSASNLFLLSMIKAGGVKKKGEKNEPEVYGDSLAPTVECRLNFPAAIRTVTLCSWRSAPLCCLSEALIVDGYSGSVEQVLAAFPGEVHRTVLFAFWKGLVVSLAIEMNSKKVGGKPSSATSGVGTAFKKSNNFEASGSVSCDPKHEQLSSEMGNLTTDPIQNDEWEVIGKKKNKVGSMAGKQWSSNSAPKAWVQPGTGRSSPTGGTNSGDSRLAVGRWNSKQQSGTRICETANMTPNPPNIPPPLQHGWNWGARGGSAVNPQRNENISTSSVVDPTNNQPEGVSDDDDYDTLVDGSDEEFSDDYDSDASQRSHETRKRNKWLKGFFEVLDKLSVDEMGEQTRQWHCPACHKGPGATGWYDGLQPLMTHAKTKRSTRPRLHRELALLLDEELRRRGTSVIPAGEAFGKWKGLRESTTDREIVWPPMVIVMNTKLEKDENDKWIGMGNQELLEYFGSYAAKRARHSYGPHGHRGISVLIFDSSEMGYMEAERLHRHFVEQGTSREAWERSNPVLFCHGGKRQLYGYLARKEDLDIFNQHSQGKSRLKFDVRSYQEMVVIPMKQMSEDNQQLTYLKNKVVKEKEISKALHDNFVAVTQKLRETSEDNQIVRLRTKMQQEESKEMMDYQERFFKDQIEIIHKHTEEKERRYEKLLQEERAKAKFTDSNYEYGGNRRLSKKIEKFIESQTKDAEAFESRREKLIKAHDEKKISLRRRHLAEEVELEKEFDAELTQLMEEYAPSSFNNSGSD</sequence>
<dbReference type="Gene3D" id="3.30.70.2890">
    <property type="entry name" value="XS domain"/>
    <property type="match status" value="1"/>
</dbReference>
<feature type="region of interest" description="Disordered" evidence="4">
    <location>
        <begin position="246"/>
        <end position="386"/>
    </location>
</feature>
<dbReference type="InterPro" id="IPR044287">
    <property type="entry name" value="SGS3"/>
</dbReference>
<evidence type="ECO:0000313" key="7">
    <source>
        <dbReference type="EMBL" id="KAL0927018.1"/>
    </source>
</evidence>
<keyword evidence="1" id="KW-0175">Coiled coil</keyword>
<dbReference type="InterPro" id="IPR038588">
    <property type="entry name" value="XS_domain_sf"/>
</dbReference>
<feature type="domain" description="XS" evidence="5">
    <location>
        <begin position="487"/>
        <end position="601"/>
    </location>
</feature>
<keyword evidence="8" id="KW-1185">Reference proteome</keyword>
<dbReference type="Pfam" id="PF03470">
    <property type="entry name" value="zf-XS"/>
    <property type="match status" value="1"/>
</dbReference>
<dbReference type="PANTHER" id="PTHR46602:SF1">
    <property type="entry name" value="PROTEIN SUPPRESSOR OF GENE SILENCING 3"/>
    <property type="match status" value="1"/>
</dbReference>
<dbReference type="InterPro" id="IPR005381">
    <property type="entry name" value="Znf-XS_domain"/>
</dbReference>
<feature type="compositionally biased region" description="Low complexity" evidence="4">
    <location>
        <begin position="266"/>
        <end position="279"/>
    </location>
</feature>
<evidence type="ECO:0000256" key="2">
    <source>
        <dbReference type="ARBA" id="ARBA00023158"/>
    </source>
</evidence>
<organism evidence="7 8">
    <name type="scientific">Dendrobium thyrsiflorum</name>
    <name type="common">Pinecone-like raceme dendrobium</name>
    <name type="synonym">Orchid</name>
    <dbReference type="NCBI Taxonomy" id="117978"/>
    <lineage>
        <taxon>Eukaryota</taxon>
        <taxon>Viridiplantae</taxon>
        <taxon>Streptophyta</taxon>
        <taxon>Embryophyta</taxon>
        <taxon>Tracheophyta</taxon>
        <taxon>Spermatophyta</taxon>
        <taxon>Magnoliopsida</taxon>
        <taxon>Liliopsida</taxon>
        <taxon>Asparagales</taxon>
        <taxon>Orchidaceae</taxon>
        <taxon>Epidendroideae</taxon>
        <taxon>Malaxideae</taxon>
        <taxon>Dendrobiinae</taxon>
        <taxon>Dendrobium</taxon>
    </lineage>
</organism>
<dbReference type="PANTHER" id="PTHR46602">
    <property type="entry name" value="PROTEIN SUPPRESSOR OF GENE SILENCING 3"/>
    <property type="match status" value="1"/>
</dbReference>
<evidence type="ECO:0000259" key="6">
    <source>
        <dbReference type="Pfam" id="PF03470"/>
    </source>
</evidence>
<dbReference type="AlphaFoldDB" id="A0ABD0VQW3"/>
<feature type="compositionally biased region" description="Acidic residues" evidence="4">
    <location>
        <begin position="353"/>
        <end position="376"/>
    </location>
</feature>
<dbReference type="Pfam" id="PF03468">
    <property type="entry name" value="XS"/>
    <property type="match status" value="1"/>
</dbReference>
<proteinExistence type="inferred from homology"/>
<reference evidence="7 8" key="1">
    <citation type="journal article" date="2024" name="Plant Biotechnol. J.">
        <title>Dendrobium thyrsiflorum genome and its molecular insights into genes involved in important horticultural traits.</title>
        <authorList>
            <person name="Chen B."/>
            <person name="Wang J.Y."/>
            <person name="Zheng P.J."/>
            <person name="Li K.L."/>
            <person name="Liang Y.M."/>
            <person name="Chen X.F."/>
            <person name="Zhang C."/>
            <person name="Zhao X."/>
            <person name="He X."/>
            <person name="Zhang G.Q."/>
            <person name="Liu Z.J."/>
            <person name="Xu Q."/>
        </authorList>
    </citation>
    <scope>NUCLEOTIDE SEQUENCE [LARGE SCALE GENOMIC DNA]</scope>
    <source>
        <strain evidence="7">GZMU011</strain>
    </source>
</reference>
<feature type="region of interest" description="Disordered" evidence="4">
    <location>
        <begin position="208"/>
        <end position="228"/>
    </location>
</feature>
<evidence type="ECO:0000256" key="3">
    <source>
        <dbReference type="ARBA" id="ARBA00024022"/>
    </source>
</evidence>
<feature type="compositionally biased region" description="Pro residues" evidence="4">
    <location>
        <begin position="306"/>
        <end position="315"/>
    </location>
</feature>
<evidence type="ECO:0000313" key="8">
    <source>
        <dbReference type="Proteomes" id="UP001552299"/>
    </source>
</evidence>
<keyword evidence="2" id="KW-0943">RNA-mediated gene silencing</keyword>
<feature type="domain" description="Zinc finger-XS" evidence="6">
    <location>
        <begin position="416"/>
        <end position="454"/>
    </location>
</feature>
<evidence type="ECO:0000256" key="4">
    <source>
        <dbReference type="SAM" id="MobiDB-lite"/>
    </source>
</evidence>
<accession>A0ABD0VQW3</accession>
<protein>
    <submittedName>
        <fullName evidence="7">Uncharacterized protein</fullName>
    </submittedName>
</protein>
<evidence type="ECO:0000259" key="5">
    <source>
        <dbReference type="Pfam" id="PF03468"/>
    </source>
</evidence>
<dbReference type="InterPro" id="IPR005380">
    <property type="entry name" value="XS_domain"/>
</dbReference>
<evidence type="ECO:0000256" key="1">
    <source>
        <dbReference type="ARBA" id="ARBA00023054"/>
    </source>
</evidence>
<name>A0ABD0VQW3_DENTH</name>
<dbReference type="CDD" id="cd12266">
    <property type="entry name" value="RRM_like_XS"/>
    <property type="match status" value="1"/>
</dbReference>
<comment type="similarity">
    <text evidence="3">Belongs to the SGS3 family.</text>
</comment>